<protein>
    <submittedName>
        <fullName evidence="3">Uncharacterized protein</fullName>
    </submittedName>
</protein>
<sequence>MSLNTPGQTLSDREKILSAKLQEAESQIAANARREAGLLVQLLEAKTALLHASQQREQQLLAQLQDKSAELELCQKTQQHMSQKLEESAVEIESLKMRIEDPSAEAVEKENALKETALKASRNQERILATEIRELEKDIDFLGDKKNSLQHKVSLLEADLECSRDKIAVLSDELTGAKKTAGDFEEKTKQLSEKLQQVEVECKAGRSREEDLQRQLDTTKKPQGSLIKWNGQVFGSGYNKWTTPKATPKAGKSGPPKKDMQSPPFTFNCGGQKNGHPQHSQIFTFGSYPQAASPSNGNDS</sequence>
<feature type="region of interest" description="Disordered" evidence="2">
    <location>
        <begin position="238"/>
        <end position="300"/>
    </location>
</feature>
<feature type="coiled-coil region" evidence="1">
    <location>
        <begin position="104"/>
        <end position="215"/>
    </location>
</feature>
<name>A0A8H5TUY8_FUSHE</name>
<dbReference type="Gene3D" id="6.10.250.1080">
    <property type="match status" value="1"/>
</dbReference>
<evidence type="ECO:0000256" key="2">
    <source>
        <dbReference type="SAM" id="MobiDB-lite"/>
    </source>
</evidence>
<evidence type="ECO:0000256" key="1">
    <source>
        <dbReference type="SAM" id="Coils"/>
    </source>
</evidence>
<feature type="compositionally biased region" description="Polar residues" evidence="2">
    <location>
        <begin position="290"/>
        <end position="300"/>
    </location>
</feature>
<evidence type="ECO:0000313" key="3">
    <source>
        <dbReference type="EMBL" id="KAF5675958.1"/>
    </source>
</evidence>
<proteinExistence type="predicted"/>
<keyword evidence="1" id="KW-0175">Coiled coil</keyword>
<accession>A0A8H5TUY8</accession>
<dbReference type="EMBL" id="JAAGWQ010000036">
    <property type="protein sequence ID" value="KAF5675958.1"/>
    <property type="molecule type" value="Genomic_DNA"/>
</dbReference>
<organism evidence="3 4">
    <name type="scientific">Fusarium heterosporum</name>
    <dbReference type="NCBI Taxonomy" id="42747"/>
    <lineage>
        <taxon>Eukaryota</taxon>
        <taxon>Fungi</taxon>
        <taxon>Dikarya</taxon>
        <taxon>Ascomycota</taxon>
        <taxon>Pezizomycotina</taxon>
        <taxon>Sordariomycetes</taxon>
        <taxon>Hypocreomycetidae</taxon>
        <taxon>Hypocreales</taxon>
        <taxon>Nectriaceae</taxon>
        <taxon>Fusarium</taxon>
        <taxon>Fusarium heterosporum species complex</taxon>
    </lineage>
</organism>
<evidence type="ECO:0000313" key="4">
    <source>
        <dbReference type="Proteomes" id="UP000567885"/>
    </source>
</evidence>
<keyword evidence="4" id="KW-1185">Reference proteome</keyword>
<dbReference type="AlphaFoldDB" id="A0A8H5TUY8"/>
<dbReference type="SUPFAM" id="SSF57997">
    <property type="entry name" value="Tropomyosin"/>
    <property type="match status" value="1"/>
</dbReference>
<dbReference type="OrthoDB" id="5085888at2759"/>
<feature type="compositionally biased region" description="Polar residues" evidence="2">
    <location>
        <begin position="263"/>
        <end position="284"/>
    </location>
</feature>
<dbReference type="Proteomes" id="UP000567885">
    <property type="component" value="Unassembled WGS sequence"/>
</dbReference>
<gene>
    <name evidence="3" type="ORF">FHETE_2348</name>
</gene>
<reference evidence="3 4" key="1">
    <citation type="submission" date="2020-05" db="EMBL/GenBank/DDBJ databases">
        <title>Identification and distribution of gene clusters putatively required for synthesis of sphingolipid metabolism inhibitors in phylogenetically diverse species of the filamentous fungus Fusarium.</title>
        <authorList>
            <person name="Kim H.-S."/>
            <person name="Busman M."/>
            <person name="Brown D.W."/>
            <person name="Divon H."/>
            <person name="Uhlig S."/>
            <person name="Proctor R.H."/>
        </authorList>
    </citation>
    <scope>NUCLEOTIDE SEQUENCE [LARGE SCALE GENOMIC DNA]</scope>
    <source>
        <strain evidence="3 4">NRRL 20693</strain>
    </source>
</reference>
<comment type="caution">
    <text evidence="3">The sequence shown here is derived from an EMBL/GenBank/DDBJ whole genome shotgun (WGS) entry which is preliminary data.</text>
</comment>